<reference evidence="1" key="1">
    <citation type="submission" date="2023-07" db="EMBL/GenBank/DDBJ databases">
        <authorList>
            <consortium name="AG Swart"/>
            <person name="Singh M."/>
            <person name="Singh A."/>
            <person name="Seah K."/>
            <person name="Emmerich C."/>
        </authorList>
    </citation>
    <scope>NUCLEOTIDE SEQUENCE</scope>
    <source>
        <strain evidence="1">DP1</strain>
    </source>
</reference>
<dbReference type="AlphaFoldDB" id="A0AAD2D1S2"/>
<protein>
    <submittedName>
        <fullName evidence="1">Uncharacterized protein</fullName>
    </submittedName>
</protein>
<dbReference type="EMBL" id="CAMPGE010018532">
    <property type="protein sequence ID" value="CAI2376941.1"/>
    <property type="molecule type" value="Genomic_DNA"/>
</dbReference>
<comment type="caution">
    <text evidence="1">The sequence shown here is derived from an EMBL/GenBank/DDBJ whole genome shotgun (WGS) entry which is preliminary data.</text>
</comment>
<evidence type="ECO:0000313" key="2">
    <source>
        <dbReference type="Proteomes" id="UP001295684"/>
    </source>
</evidence>
<organism evidence="1 2">
    <name type="scientific">Euplotes crassus</name>
    <dbReference type="NCBI Taxonomy" id="5936"/>
    <lineage>
        <taxon>Eukaryota</taxon>
        <taxon>Sar</taxon>
        <taxon>Alveolata</taxon>
        <taxon>Ciliophora</taxon>
        <taxon>Intramacronucleata</taxon>
        <taxon>Spirotrichea</taxon>
        <taxon>Hypotrichia</taxon>
        <taxon>Euplotida</taxon>
        <taxon>Euplotidae</taxon>
        <taxon>Moneuplotes</taxon>
    </lineage>
</organism>
<proteinExistence type="predicted"/>
<gene>
    <name evidence="1" type="ORF">ECRASSUSDP1_LOCUS18318</name>
</gene>
<name>A0AAD2D1S2_EUPCR</name>
<evidence type="ECO:0000313" key="1">
    <source>
        <dbReference type="EMBL" id="CAI2376941.1"/>
    </source>
</evidence>
<keyword evidence="2" id="KW-1185">Reference proteome</keyword>
<dbReference type="Proteomes" id="UP001295684">
    <property type="component" value="Unassembled WGS sequence"/>
</dbReference>
<accession>A0AAD2D1S2</accession>
<sequence length="98" mass="11377">MEEFREAGLRASDWRCKPFKRKFDIKMRSDETNKNLTRLPNLTLAKSGTSSISHDGANFLSQTSSSTLAYRYKPINKKRKSLSTTVSFYKLKRKTRHS</sequence>